<dbReference type="AlphaFoldDB" id="A0A9J6BI13"/>
<evidence type="ECO:0008006" key="4">
    <source>
        <dbReference type="Google" id="ProtNLM"/>
    </source>
</evidence>
<keyword evidence="1" id="KW-0812">Transmembrane</keyword>
<keyword evidence="1" id="KW-0472">Membrane</keyword>
<organism evidence="2 3">
    <name type="scientific">Polypedilum vanderplanki</name>
    <name type="common">Sleeping chironomid midge</name>
    <dbReference type="NCBI Taxonomy" id="319348"/>
    <lineage>
        <taxon>Eukaryota</taxon>
        <taxon>Metazoa</taxon>
        <taxon>Ecdysozoa</taxon>
        <taxon>Arthropoda</taxon>
        <taxon>Hexapoda</taxon>
        <taxon>Insecta</taxon>
        <taxon>Pterygota</taxon>
        <taxon>Neoptera</taxon>
        <taxon>Endopterygota</taxon>
        <taxon>Diptera</taxon>
        <taxon>Nematocera</taxon>
        <taxon>Chironomoidea</taxon>
        <taxon>Chironomidae</taxon>
        <taxon>Chironominae</taxon>
        <taxon>Polypedilum</taxon>
        <taxon>Polypedilum</taxon>
    </lineage>
</organism>
<protein>
    <recommendedName>
        <fullName evidence="4">Transmembrane protein</fullName>
    </recommendedName>
</protein>
<reference evidence="2" key="1">
    <citation type="submission" date="2021-03" db="EMBL/GenBank/DDBJ databases">
        <title>Chromosome level genome of the anhydrobiotic midge Polypedilum vanderplanki.</title>
        <authorList>
            <person name="Yoshida Y."/>
            <person name="Kikawada T."/>
            <person name="Gusev O."/>
        </authorList>
    </citation>
    <scope>NUCLEOTIDE SEQUENCE</scope>
    <source>
        <strain evidence="2">NIAS01</strain>
        <tissue evidence="2">Whole body or cell culture</tissue>
    </source>
</reference>
<feature type="transmembrane region" description="Helical" evidence="1">
    <location>
        <begin position="21"/>
        <end position="43"/>
    </location>
</feature>
<proteinExistence type="predicted"/>
<dbReference type="EMBL" id="JADBJN010000004">
    <property type="protein sequence ID" value="KAG5669199.1"/>
    <property type="molecule type" value="Genomic_DNA"/>
</dbReference>
<dbReference type="Proteomes" id="UP001107558">
    <property type="component" value="Chromosome 4"/>
</dbReference>
<sequence length="128" mass="14566">MQKLQQELPMDLQMQPTHLHVFCVFFVFLLLDCLIVPIIKIQQIITVQNAMLKLELIYHLKHQVDFCVMNLLILVVFTAVVALIVVKEMKMTITIAAVTVMEIVTVLVSIVETVVEDSIVVFSTHCSK</sequence>
<gene>
    <name evidence="2" type="ORF">PVAND_017092</name>
</gene>
<comment type="caution">
    <text evidence="2">The sequence shown here is derived from an EMBL/GenBank/DDBJ whole genome shotgun (WGS) entry which is preliminary data.</text>
</comment>
<accession>A0A9J6BI13</accession>
<evidence type="ECO:0000313" key="2">
    <source>
        <dbReference type="EMBL" id="KAG5669199.1"/>
    </source>
</evidence>
<feature type="transmembrane region" description="Helical" evidence="1">
    <location>
        <begin position="93"/>
        <end position="111"/>
    </location>
</feature>
<evidence type="ECO:0000313" key="3">
    <source>
        <dbReference type="Proteomes" id="UP001107558"/>
    </source>
</evidence>
<name>A0A9J6BI13_POLVA</name>
<evidence type="ECO:0000256" key="1">
    <source>
        <dbReference type="SAM" id="Phobius"/>
    </source>
</evidence>
<keyword evidence="3" id="KW-1185">Reference proteome</keyword>
<keyword evidence="1" id="KW-1133">Transmembrane helix</keyword>
<feature type="transmembrane region" description="Helical" evidence="1">
    <location>
        <begin position="63"/>
        <end position="86"/>
    </location>
</feature>